<organism evidence="8 9">
    <name type="scientific">Methanolobus profundi</name>
    <dbReference type="NCBI Taxonomy" id="487685"/>
    <lineage>
        <taxon>Archaea</taxon>
        <taxon>Methanobacteriati</taxon>
        <taxon>Methanobacteriota</taxon>
        <taxon>Stenosarchaea group</taxon>
        <taxon>Methanomicrobia</taxon>
        <taxon>Methanosarcinales</taxon>
        <taxon>Methanosarcinaceae</taxon>
        <taxon>Methanolobus</taxon>
    </lineage>
</organism>
<sequence>MFIIKNIFEKLGVFIEDNTVPIILIALLLIIISFQGAQLIGMASGTDTFVDKNSKLYQDYDHLYLNLFGTESIVMMVEGSDVTDPEILKAFDRAYTSISNIPSVVDVTSPSTVIKQANYQMTGRSKIPDDAATIDAIIDSSMPSSLITDDTHATMYVVVEGTASDSTKEEILREVEISVRQANFPADYNVIVTGDPAFSIAMNEEMNTSMGLLLLLSVLLMVVVLYLVFKHVRWRLLPLPIVLVGIIFTFGAMGFLDIPMSMVSMSAFPVLIGLGIDYAIQFHNRIEEELARGESEEEAIIDTVKHTGPAVLIALIITALGFFSLFTSTVPMIQDFGKLLMIGIIMCFISSLFLGVTILYGFDKLSRYNILGKLGLKRKNDGSNAHSSATIDPEDHDPDFLEKALKGIATFSMKNPVIILAVAGSLCLGGLYVDTMVPIQTDTETFVPQDMPALLELQHMGEILGGDDQLNLIIKTDDNTDPDLLEWIDDFSEHEVEGRSHIDGSSSIVDLVKEANSGTIPDSSAEVAAIYEQLSDSQKETYLEGNNIILLNLNIGNAMSELGLEGIEALGDVVEEDLVWMAPPPGNSVTITGHSMVFVAVISALTSGRSLMTLLGIVLVFCGLLVIYRDFLKAFTPVITMIIVVGWSGGLMYYTGMEYTPMTATLGALILGVGSEYAILMMERYFEERDKGADPELAMQEASVKIGKAIVTSGLTTVFGFSALIASPFSITSNFGVITVMDVVLALLATFVIFPPVIVTLDKYREKRKHYIATHKKNGSKGVLNNIQEASTQ</sequence>
<feature type="transmembrane region" description="Helical" evidence="6">
    <location>
        <begin position="635"/>
        <end position="656"/>
    </location>
</feature>
<feature type="transmembrane region" description="Helical" evidence="6">
    <location>
        <begin position="210"/>
        <end position="229"/>
    </location>
</feature>
<dbReference type="InterPro" id="IPR050545">
    <property type="entry name" value="Mycobact_MmpL"/>
</dbReference>
<evidence type="ECO:0000313" key="9">
    <source>
        <dbReference type="Proteomes" id="UP000198535"/>
    </source>
</evidence>
<feature type="transmembrane region" description="Helical" evidence="6">
    <location>
        <begin position="310"/>
        <end position="333"/>
    </location>
</feature>
<feature type="transmembrane region" description="Helical" evidence="6">
    <location>
        <begin position="236"/>
        <end position="256"/>
    </location>
</feature>
<dbReference type="PANTHER" id="PTHR33406:SF13">
    <property type="entry name" value="MEMBRANE PROTEIN YDFJ"/>
    <property type="match status" value="1"/>
</dbReference>
<feature type="transmembrane region" description="Helical" evidence="6">
    <location>
        <begin position="662"/>
        <end position="680"/>
    </location>
</feature>
<dbReference type="Proteomes" id="UP000198535">
    <property type="component" value="Unassembled WGS sequence"/>
</dbReference>
<dbReference type="NCBIfam" id="TIGR00921">
    <property type="entry name" value="2A067"/>
    <property type="match status" value="1"/>
</dbReference>
<evidence type="ECO:0000259" key="7">
    <source>
        <dbReference type="PROSITE" id="PS50156"/>
    </source>
</evidence>
<feature type="domain" description="SSD" evidence="7">
    <location>
        <begin position="244"/>
        <end position="361"/>
    </location>
</feature>
<proteinExistence type="predicted"/>
<dbReference type="Gene3D" id="1.20.1640.10">
    <property type="entry name" value="Multidrug efflux transporter AcrB transmembrane domain"/>
    <property type="match status" value="2"/>
</dbReference>
<dbReference type="STRING" id="487685.SAMN04488696_0219"/>
<evidence type="ECO:0000256" key="2">
    <source>
        <dbReference type="ARBA" id="ARBA00022475"/>
    </source>
</evidence>
<dbReference type="SUPFAM" id="SSF82866">
    <property type="entry name" value="Multidrug efflux transporter AcrB transmembrane domain"/>
    <property type="match status" value="2"/>
</dbReference>
<dbReference type="InterPro" id="IPR004869">
    <property type="entry name" value="MMPL_dom"/>
</dbReference>
<dbReference type="PANTHER" id="PTHR33406">
    <property type="entry name" value="MEMBRANE PROTEIN MJ1562-RELATED"/>
    <property type="match status" value="1"/>
</dbReference>
<keyword evidence="5 6" id="KW-0472">Membrane</keyword>
<reference evidence="9" key="1">
    <citation type="submission" date="2016-10" db="EMBL/GenBank/DDBJ databases">
        <authorList>
            <person name="Varghese N."/>
            <person name="Submissions S."/>
        </authorList>
    </citation>
    <scope>NUCLEOTIDE SEQUENCE [LARGE SCALE GENOMIC DNA]</scope>
    <source>
        <strain evidence="9">Mob M</strain>
    </source>
</reference>
<feature type="domain" description="SSD" evidence="7">
    <location>
        <begin position="634"/>
        <end position="760"/>
    </location>
</feature>
<dbReference type="AlphaFoldDB" id="A0A1I4NSI1"/>
<keyword evidence="4 6" id="KW-1133">Transmembrane helix</keyword>
<keyword evidence="2" id="KW-1003">Cell membrane</keyword>
<evidence type="ECO:0000256" key="6">
    <source>
        <dbReference type="SAM" id="Phobius"/>
    </source>
</evidence>
<feature type="transmembrane region" description="Helical" evidence="6">
    <location>
        <begin position="262"/>
        <end position="280"/>
    </location>
</feature>
<name>A0A1I4NSI1_9EURY</name>
<dbReference type="Pfam" id="PF03176">
    <property type="entry name" value="MMPL"/>
    <property type="match status" value="2"/>
</dbReference>
<evidence type="ECO:0000256" key="1">
    <source>
        <dbReference type="ARBA" id="ARBA00004651"/>
    </source>
</evidence>
<dbReference type="EMBL" id="FOUJ01000001">
    <property type="protein sequence ID" value="SFM18083.1"/>
    <property type="molecule type" value="Genomic_DNA"/>
</dbReference>
<keyword evidence="9" id="KW-1185">Reference proteome</keyword>
<dbReference type="InterPro" id="IPR000731">
    <property type="entry name" value="SSD"/>
</dbReference>
<feature type="transmembrane region" description="Helical" evidence="6">
    <location>
        <begin position="20"/>
        <end position="40"/>
    </location>
</feature>
<protein>
    <recommendedName>
        <fullName evidence="7">SSD domain-containing protein</fullName>
    </recommendedName>
</protein>
<feature type="transmembrane region" description="Helical" evidence="6">
    <location>
        <begin position="709"/>
        <end position="731"/>
    </location>
</feature>
<feature type="transmembrane region" description="Helical" evidence="6">
    <location>
        <begin position="339"/>
        <end position="362"/>
    </location>
</feature>
<dbReference type="GO" id="GO:0005886">
    <property type="term" value="C:plasma membrane"/>
    <property type="evidence" value="ECO:0007669"/>
    <property type="project" value="UniProtKB-SubCell"/>
</dbReference>
<evidence type="ECO:0000256" key="3">
    <source>
        <dbReference type="ARBA" id="ARBA00022692"/>
    </source>
</evidence>
<evidence type="ECO:0000313" key="8">
    <source>
        <dbReference type="EMBL" id="SFM18083.1"/>
    </source>
</evidence>
<accession>A0A1I4NSI1</accession>
<evidence type="ECO:0000256" key="4">
    <source>
        <dbReference type="ARBA" id="ARBA00022989"/>
    </source>
</evidence>
<evidence type="ECO:0000256" key="5">
    <source>
        <dbReference type="ARBA" id="ARBA00023136"/>
    </source>
</evidence>
<dbReference type="PROSITE" id="PS50156">
    <property type="entry name" value="SSD"/>
    <property type="match status" value="2"/>
</dbReference>
<keyword evidence="3 6" id="KW-0812">Transmembrane</keyword>
<gene>
    <name evidence="8" type="ORF">SAMN04488696_0219</name>
</gene>
<feature type="transmembrane region" description="Helical" evidence="6">
    <location>
        <begin position="737"/>
        <end position="761"/>
    </location>
</feature>
<comment type="subcellular location">
    <subcellularLocation>
        <location evidence="1">Cell membrane</location>
        <topology evidence="1">Multi-pass membrane protein</topology>
    </subcellularLocation>
</comment>
<feature type="transmembrane region" description="Helical" evidence="6">
    <location>
        <begin position="611"/>
        <end position="628"/>
    </location>
</feature>